<keyword evidence="4" id="KW-1185">Reference proteome</keyword>
<feature type="region of interest" description="Disordered" evidence="1">
    <location>
        <begin position="1"/>
        <end position="85"/>
    </location>
</feature>
<dbReference type="SUPFAM" id="SSF56436">
    <property type="entry name" value="C-type lectin-like"/>
    <property type="match status" value="1"/>
</dbReference>
<comment type="caution">
    <text evidence="3">The sequence shown here is derived from an EMBL/GenBank/DDBJ whole genome shotgun (WGS) entry which is preliminary data.</text>
</comment>
<gene>
    <name evidence="3" type="ORF">O4J56_01810</name>
</gene>
<feature type="compositionally biased region" description="Polar residues" evidence="1">
    <location>
        <begin position="346"/>
        <end position="357"/>
    </location>
</feature>
<dbReference type="InterPro" id="IPR005532">
    <property type="entry name" value="SUMF_dom"/>
</dbReference>
<dbReference type="InterPro" id="IPR042095">
    <property type="entry name" value="SUMF_sf"/>
</dbReference>
<evidence type="ECO:0000256" key="1">
    <source>
        <dbReference type="SAM" id="MobiDB-lite"/>
    </source>
</evidence>
<feature type="domain" description="Sulfatase-modifying factor enzyme-like" evidence="2">
    <location>
        <begin position="90"/>
        <end position="364"/>
    </location>
</feature>
<name>A0ABT4TYP0_9ACTN</name>
<feature type="compositionally biased region" description="Low complexity" evidence="1">
    <location>
        <begin position="22"/>
        <end position="43"/>
    </location>
</feature>
<dbReference type="Pfam" id="PF03781">
    <property type="entry name" value="FGE-sulfatase"/>
    <property type="match status" value="1"/>
</dbReference>
<dbReference type="PANTHER" id="PTHR23150">
    <property type="entry name" value="SULFATASE MODIFYING FACTOR 1, 2"/>
    <property type="match status" value="1"/>
</dbReference>
<feature type="region of interest" description="Disordered" evidence="1">
    <location>
        <begin position="346"/>
        <end position="372"/>
    </location>
</feature>
<evidence type="ECO:0000313" key="4">
    <source>
        <dbReference type="Proteomes" id="UP001527866"/>
    </source>
</evidence>
<evidence type="ECO:0000313" key="3">
    <source>
        <dbReference type="EMBL" id="MDA2809360.1"/>
    </source>
</evidence>
<dbReference type="InterPro" id="IPR016187">
    <property type="entry name" value="CTDL_fold"/>
</dbReference>
<sequence length="372" mass="39176">MTTAPGGADPVGPIAHGAPDTAPGRGACCAPGRAALPPHAAAGGPPPGGDGTDRSDGATDTSDTDGRSGPDRWAGAGGGRDGRHGIEQARIPAGEFTMGDSSGDGSPWDGETPRHRVALDAFSIDTTAVTNADFARFVSATGHRTDAEAHGYSAVFHLAVAAGPGDVVGPVEGLPWWIGVRGADWAHPNGPRSDIAGRDDHPVVHISWNDAVAYCRWAGRRLPTEAEWEYAARGGLPAAKYPWGDAEVDEGGWRANIWQGRFPYRDTAEDGWAGTAPVRTFAPNGYGLWQCVGNVWEWCRDRFDPGYYRHSPTVDPQGPAGGAARVLRGGSYLCHISYCNRYRNSARSSNTPDSSMGNAGFRTVAADTPRHL</sequence>
<dbReference type="Proteomes" id="UP001527866">
    <property type="component" value="Unassembled WGS sequence"/>
</dbReference>
<organism evidence="3 4">
    <name type="scientific">Nocardiopsis endophytica</name>
    <dbReference type="NCBI Taxonomy" id="3018445"/>
    <lineage>
        <taxon>Bacteria</taxon>
        <taxon>Bacillati</taxon>
        <taxon>Actinomycetota</taxon>
        <taxon>Actinomycetes</taxon>
        <taxon>Streptosporangiales</taxon>
        <taxon>Nocardiopsidaceae</taxon>
        <taxon>Nocardiopsis</taxon>
    </lineage>
</organism>
<dbReference type="PANTHER" id="PTHR23150:SF19">
    <property type="entry name" value="FORMYLGLYCINE-GENERATING ENZYME"/>
    <property type="match status" value="1"/>
</dbReference>
<accession>A0ABT4TYP0</accession>
<reference evidence="3 4" key="1">
    <citation type="submission" date="2023-01" db="EMBL/GenBank/DDBJ databases">
        <title>Draft genome sequence of Nocardiopsis sp. RSe5-2 isolated from halophytes.</title>
        <authorList>
            <person name="Duangmal K."/>
            <person name="Chantavorakit T."/>
        </authorList>
    </citation>
    <scope>NUCLEOTIDE SEQUENCE [LARGE SCALE GENOMIC DNA]</scope>
    <source>
        <strain evidence="3 4">RSe5-2</strain>
    </source>
</reference>
<dbReference type="RefSeq" id="WP_270683266.1">
    <property type="nucleotide sequence ID" value="NZ_JAQFWQ010000003.1"/>
</dbReference>
<dbReference type="InterPro" id="IPR051043">
    <property type="entry name" value="Sulfatase_Mod_Factor_Kinase"/>
</dbReference>
<evidence type="ECO:0000259" key="2">
    <source>
        <dbReference type="Pfam" id="PF03781"/>
    </source>
</evidence>
<protein>
    <submittedName>
        <fullName evidence="3">Formylglycine-generating enzyme family protein</fullName>
    </submittedName>
</protein>
<proteinExistence type="predicted"/>
<dbReference type="Gene3D" id="3.90.1580.10">
    <property type="entry name" value="paralog of FGE (formylglycine-generating enzyme)"/>
    <property type="match status" value="1"/>
</dbReference>
<dbReference type="EMBL" id="JAQFWQ010000003">
    <property type="protein sequence ID" value="MDA2809360.1"/>
    <property type="molecule type" value="Genomic_DNA"/>
</dbReference>